<comment type="caution">
    <text evidence="1">The sequence shown here is derived from an EMBL/GenBank/DDBJ whole genome shotgun (WGS) entry which is preliminary data.</text>
</comment>
<evidence type="ECO:0000313" key="1">
    <source>
        <dbReference type="EMBL" id="CAF4617605.1"/>
    </source>
</evidence>
<keyword evidence="3" id="KW-1185">Reference proteome</keyword>
<protein>
    <submittedName>
        <fullName evidence="1">Uncharacterized protein</fullName>
    </submittedName>
</protein>
<name>A0A821DA59_9BILA</name>
<evidence type="ECO:0000313" key="3">
    <source>
        <dbReference type="Proteomes" id="UP000663866"/>
    </source>
</evidence>
<evidence type="ECO:0000313" key="2">
    <source>
        <dbReference type="EMBL" id="CAF4617680.1"/>
    </source>
</evidence>
<gene>
    <name evidence="1" type="ORF">OVN521_LOCUS45788</name>
    <name evidence="2" type="ORF">OVN521_LOCUS45791</name>
</gene>
<dbReference type="Proteomes" id="UP000663866">
    <property type="component" value="Unassembled WGS sequence"/>
</dbReference>
<dbReference type="EMBL" id="CAJOBG010077045">
    <property type="protein sequence ID" value="CAF4617605.1"/>
    <property type="molecule type" value="Genomic_DNA"/>
</dbReference>
<feature type="non-terminal residue" evidence="1">
    <location>
        <position position="1"/>
    </location>
</feature>
<proteinExistence type="predicted"/>
<sequence length="63" mass="7146">VKTEQLVKVKELKNGAHMIRFVRIDEPSTAHGLDIKDICMLNCCVEENCDLAMLSEQRTNVSK</sequence>
<organism evidence="1 3">
    <name type="scientific">Rotaria magnacalcarata</name>
    <dbReference type="NCBI Taxonomy" id="392030"/>
    <lineage>
        <taxon>Eukaryota</taxon>
        <taxon>Metazoa</taxon>
        <taxon>Spiralia</taxon>
        <taxon>Gnathifera</taxon>
        <taxon>Rotifera</taxon>
        <taxon>Eurotatoria</taxon>
        <taxon>Bdelloidea</taxon>
        <taxon>Philodinida</taxon>
        <taxon>Philodinidae</taxon>
        <taxon>Rotaria</taxon>
    </lineage>
</organism>
<accession>A0A821DA59</accession>
<dbReference type="EMBL" id="CAJOBG010077065">
    <property type="protein sequence ID" value="CAF4617680.1"/>
    <property type="molecule type" value="Genomic_DNA"/>
</dbReference>
<dbReference type="AlphaFoldDB" id="A0A821DA59"/>
<reference evidence="1" key="1">
    <citation type="submission" date="2021-02" db="EMBL/GenBank/DDBJ databases">
        <authorList>
            <person name="Nowell W R."/>
        </authorList>
    </citation>
    <scope>NUCLEOTIDE SEQUENCE</scope>
</reference>